<dbReference type="EMBL" id="CATQJA010002595">
    <property type="protein sequence ID" value="CAJ0572265.1"/>
    <property type="molecule type" value="Genomic_DNA"/>
</dbReference>
<dbReference type="Proteomes" id="UP001177023">
    <property type="component" value="Unassembled WGS sequence"/>
</dbReference>
<protein>
    <recommendedName>
        <fullName evidence="4">Secreted protein</fullName>
    </recommendedName>
</protein>
<keyword evidence="1" id="KW-0732">Signal</keyword>
<keyword evidence="3" id="KW-1185">Reference proteome</keyword>
<dbReference type="AlphaFoldDB" id="A0AA36CNU6"/>
<comment type="caution">
    <text evidence="2">The sequence shown here is derived from an EMBL/GenBank/DDBJ whole genome shotgun (WGS) entry which is preliminary data.</text>
</comment>
<organism evidence="2 3">
    <name type="scientific">Mesorhabditis spiculigera</name>
    <dbReference type="NCBI Taxonomy" id="96644"/>
    <lineage>
        <taxon>Eukaryota</taxon>
        <taxon>Metazoa</taxon>
        <taxon>Ecdysozoa</taxon>
        <taxon>Nematoda</taxon>
        <taxon>Chromadorea</taxon>
        <taxon>Rhabditida</taxon>
        <taxon>Rhabditina</taxon>
        <taxon>Rhabditomorpha</taxon>
        <taxon>Rhabditoidea</taxon>
        <taxon>Rhabditidae</taxon>
        <taxon>Mesorhabditinae</taxon>
        <taxon>Mesorhabditis</taxon>
    </lineage>
</organism>
<feature type="signal peptide" evidence="1">
    <location>
        <begin position="1"/>
        <end position="19"/>
    </location>
</feature>
<feature type="non-terminal residue" evidence="2">
    <location>
        <position position="177"/>
    </location>
</feature>
<evidence type="ECO:0000313" key="2">
    <source>
        <dbReference type="EMBL" id="CAJ0572265.1"/>
    </source>
</evidence>
<gene>
    <name evidence="2" type="ORF">MSPICULIGERA_LOCUS10654</name>
</gene>
<reference evidence="2" key="1">
    <citation type="submission" date="2023-06" db="EMBL/GenBank/DDBJ databases">
        <authorList>
            <person name="Delattre M."/>
        </authorList>
    </citation>
    <scope>NUCLEOTIDE SEQUENCE</scope>
    <source>
        <strain evidence="2">AF72</strain>
    </source>
</reference>
<proteinExistence type="predicted"/>
<evidence type="ECO:0008006" key="4">
    <source>
        <dbReference type="Google" id="ProtNLM"/>
    </source>
</evidence>
<name>A0AA36CNU6_9BILA</name>
<sequence>MVSLMAPLLLLVFVGSVAPDDEETTIFCDVTGHPWHPVHGCKQLTRQIAPETNERPGGDWGVAFQERTKDAAGKKWRVYYGCAGTPQAPDYVSYCRLEWLPAEENAANSDPRGCWQYSWKRDPEIRATCENPVTMKNDGDLKPDNYPKEPRRLVAPESPGMAELMAIYVTSDTVDTA</sequence>
<accession>A0AA36CNU6</accession>
<evidence type="ECO:0000313" key="3">
    <source>
        <dbReference type="Proteomes" id="UP001177023"/>
    </source>
</evidence>
<evidence type="ECO:0000256" key="1">
    <source>
        <dbReference type="SAM" id="SignalP"/>
    </source>
</evidence>
<feature type="chain" id="PRO_5041243365" description="Secreted protein" evidence="1">
    <location>
        <begin position="20"/>
        <end position="177"/>
    </location>
</feature>